<sequence length="719" mass="81724">MAYRPRKPSTLHVVTGVNDTEQRDIEMEGLMIRDFDMGVVPNGARSPTWDEINLVMSTAMPDFSKIHRTSLFDLDYTSIASSTPSADELDPITEMEEDAPIEMEVDPATETAIAHITELEENPITVTAERDLEAVLEDILHPPVNAFFSQRRQQIHKMLNSGGTCDLTRVWFGKNHRGHFTAQGILRTKSVLRDLQISEKVIPGPYWNWLLHRDADPPQLQIPGSVRRNARFKFIGNIEKCRTTIKSSSSQANTIFKLGSDSYTTQFITDDEIVLPSPVASPFTPPPNLINIAAPLRTPGISSKFGLILSLEDNPDPPNIIYVLREPPLGAFIVAPGDKLSGEMSREWLLEQSPTHFEREQNGNIVMKKGGELHRWALQGFEKLQIDEDYWHWLVDGPTVARPHVPILHESSLRQCLMTTTPSAAFQESRPTVQFEPDVSPLKVHKTPMFRMGPPLEVRELIDYLNYPRDARGKKAFLASGKLNREWIVFLFPKYFSKGTNYGVKGTVALQHFSGWDLDMDYAYYSWLGNTALDYQPYFPGTTSKFPTKQYFEEKVEQKRKALDKMLEEVKQELTSQPQPATEDVEMEDATPPLSASAPPANEDVEMTDAQLAGLAGPTRSKLYNKVYHTVGKSLRLWVADMNAMYSDKINLDPKEKGWLTKELFRLICGRLKELRNMDDATIREVTKRVRGEVETHGWIELAEHCRRRDGPIQFSIRW</sequence>
<accession>A0A6A6QHP9</accession>
<dbReference type="AlphaFoldDB" id="A0A6A6QHP9"/>
<dbReference type="Proteomes" id="UP000799750">
    <property type="component" value="Unassembled WGS sequence"/>
</dbReference>
<organism evidence="2 3">
    <name type="scientific">Lophium mytilinum</name>
    <dbReference type="NCBI Taxonomy" id="390894"/>
    <lineage>
        <taxon>Eukaryota</taxon>
        <taxon>Fungi</taxon>
        <taxon>Dikarya</taxon>
        <taxon>Ascomycota</taxon>
        <taxon>Pezizomycotina</taxon>
        <taxon>Dothideomycetes</taxon>
        <taxon>Pleosporomycetidae</taxon>
        <taxon>Mytilinidiales</taxon>
        <taxon>Mytilinidiaceae</taxon>
        <taxon>Lophium</taxon>
    </lineage>
</organism>
<dbReference type="OrthoDB" id="10441564at2759"/>
<reference evidence="2" key="1">
    <citation type="journal article" date="2020" name="Stud. Mycol.">
        <title>101 Dothideomycetes genomes: a test case for predicting lifestyles and emergence of pathogens.</title>
        <authorList>
            <person name="Haridas S."/>
            <person name="Albert R."/>
            <person name="Binder M."/>
            <person name="Bloem J."/>
            <person name="Labutti K."/>
            <person name="Salamov A."/>
            <person name="Andreopoulos B."/>
            <person name="Baker S."/>
            <person name="Barry K."/>
            <person name="Bills G."/>
            <person name="Bluhm B."/>
            <person name="Cannon C."/>
            <person name="Castanera R."/>
            <person name="Culley D."/>
            <person name="Daum C."/>
            <person name="Ezra D."/>
            <person name="Gonzalez J."/>
            <person name="Henrissat B."/>
            <person name="Kuo A."/>
            <person name="Liang C."/>
            <person name="Lipzen A."/>
            <person name="Lutzoni F."/>
            <person name="Magnuson J."/>
            <person name="Mondo S."/>
            <person name="Nolan M."/>
            <person name="Ohm R."/>
            <person name="Pangilinan J."/>
            <person name="Park H.-J."/>
            <person name="Ramirez L."/>
            <person name="Alfaro M."/>
            <person name="Sun H."/>
            <person name="Tritt A."/>
            <person name="Yoshinaga Y."/>
            <person name="Zwiers L.-H."/>
            <person name="Turgeon B."/>
            <person name="Goodwin S."/>
            <person name="Spatafora J."/>
            <person name="Crous P."/>
            <person name="Grigoriev I."/>
        </authorList>
    </citation>
    <scope>NUCLEOTIDE SEQUENCE</scope>
    <source>
        <strain evidence="2">CBS 269.34</strain>
    </source>
</reference>
<evidence type="ECO:0000313" key="3">
    <source>
        <dbReference type="Proteomes" id="UP000799750"/>
    </source>
</evidence>
<evidence type="ECO:0000256" key="1">
    <source>
        <dbReference type="SAM" id="MobiDB-lite"/>
    </source>
</evidence>
<protein>
    <submittedName>
        <fullName evidence="2">Uncharacterized protein</fullName>
    </submittedName>
</protein>
<name>A0A6A6QHP9_9PEZI</name>
<evidence type="ECO:0000313" key="2">
    <source>
        <dbReference type="EMBL" id="KAF2491945.1"/>
    </source>
</evidence>
<gene>
    <name evidence="2" type="ORF">BU16DRAFT_541890</name>
</gene>
<dbReference type="EMBL" id="MU004194">
    <property type="protein sequence ID" value="KAF2491945.1"/>
    <property type="molecule type" value="Genomic_DNA"/>
</dbReference>
<proteinExistence type="predicted"/>
<keyword evidence="3" id="KW-1185">Reference proteome</keyword>
<feature type="compositionally biased region" description="Low complexity" evidence="1">
    <location>
        <begin position="590"/>
        <end position="601"/>
    </location>
</feature>
<feature type="region of interest" description="Disordered" evidence="1">
    <location>
        <begin position="572"/>
        <end position="601"/>
    </location>
</feature>